<reference evidence="1" key="1">
    <citation type="submission" date="2021-03" db="EMBL/GenBank/DDBJ databases">
        <authorList>
            <person name="Bekaert M."/>
        </authorList>
    </citation>
    <scope>NUCLEOTIDE SEQUENCE</scope>
</reference>
<comment type="caution">
    <text evidence="1">The sequence shown here is derived from an EMBL/GenBank/DDBJ whole genome shotgun (WGS) entry which is preliminary data.</text>
</comment>
<evidence type="ECO:0000313" key="1">
    <source>
        <dbReference type="EMBL" id="CAG2249941.1"/>
    </source>
</evidence>
<dbReference type="OrthoDB" id="6162261at2759"/>
<organism evidence="1 2">
    <name type="scientific">Mytilus edulis</name>
    <name type="common">Blue mussel</name>
    <dbReference type="NCBI Taxonomy" id="6550"/>
    <lineage>
        <taxon>Eukaryota</taxon>
        <taxon>Metazoa</taxon>
        <taxon>Spiralia</taxon>
        <taxon>Lophotrochozoa</taxon>
        <taxon>Mollusca</taxon>
        <taxon>Bivalvia</taxon>
        <taxon>Autobranchia</taxon>
        <taxon>Pteriomorphia</taxon>
        <taxon>Mytilida</taxon>
        <taxon>Mytiloidea</taxon>
        <taxon>Mytilidae</taxon>
        <taxon>Mytilinae</taxon>
        <taxon>Mytilus</taxon>
    </lineage>
</organism>
<dbReference type="EMBL" id="CAJPWZ010003023">
    <property type="protein sequence ID" value="CAG2249941.1"/>
    <property type="molecule type" value="Genomic_DNA"/>
</dbReference>
<name>A0A8S3V079_MYTED</name>
<protein>
    <submittedName>
        <fullName evidence="1">Uncharacterized protein</fullName>
    </submittedName>
</protein>
<gene>
    <name evidence="1" type="ORF">MEDL_61707</name>
</gene>
<sequence>MLPDGKWRFLHNSRTVVRVFNLNGTKDFEVNTGTHAFDVAYISHDNTFAVTSGESNAKCITIIDIQSKTNQEKIPVDSRVLRHRCDIRRQTNLFCGRKRNSTDQSAQQTNNWYSPAIIKYKGYVTWQHLIKVDNFKIDVGNSKIDVGNSKIDVGNSKIDVGNSKIDVRNSKIDVGNSDSKIDVGNSKIDVGNSKTDVENGTKIDRRTYFSPDDRSNIRELPIELWSFISEKF</sequence>
<proteinExistence type="predicted"/>
<dbReference type="SUPFAM" id="SSF50969">
    <property type="entry name" value="YVTN repeat-like/Quinoprotein amine dehydrogenase"/>
    <property type="match status" value="1"/>
</dbReference>
<dbReference type="Proteomes" id="UP000683360">
    <property type="component" value="Unassembled WGS sequence"/>
</dbReference>
<dbReference type="AlphaFoldDB" id="A0A8S3V079"/>
<keyword evidence="2" id="KW-1185">Reference proteome</keyword>
<dbReference type="InterPro" id="IPR011044">
    <property type="entry name" value="Quino_amine_DH_bsu"/>
</dbReference>
<evidence type="ECO:0000313" key="2">
    <source>
        <dbReference type="Proteomes" id="UP000683360"/>
    </source>
</evidence>
<accession>A0A8S3V079</accession>